<protein>
    <recommendedName>
        <fullName evidence="1">DUF8175 domain-containing protein</fullName>
    </recommendedName>
</protein>
<evidence type="ECO:0000313" key="2">
    <source>
        <dbReference type="EMBL" id="MBB6399702.1"/>
    </source>
</evidence>
<dbReference type="InterPro" id="IPR058488">
    <property type="entry name" value="DUF8175"/>
</dbReference>
<accession>A0A7X0G5D9</accession>
<dbReference type="Proteomes" id="UP000546324">
    <property type="component" value="Unassembled WGS sequence"/>
</dbReference>
<comment type="caution">
    <text evidence="2">The sequence shown here is derived from an EMBL/GenBank/DDBJ whole genome shotgun (WGS) entry which is preliminary data.</text>
</comment>
<dbReference type="RefSeq" id="WP_185031711.1">
    <property type="nucleotide sequence ID" value="NZ_JACHMQ010000001.1"/>
</dbReference>
<sequence>MLKRACLSIVVVALGVGGCTGKEQRRTAVATAPVVPSTGSAGASACTRDDSDQGIPRTAPRQVFWKRFEGVAVPFSSSVGPLDVRGDIARCYAHTARGALFAAVQISVRLDRSTRWRKIMEKQVVQGVGKQAFARVRAAGQRVPAGRASQIMGFRVVSYTPETAVVGTVSRDPVRGGYTARTTTVKWESDWKLAPTSAGSTGSVPQDVDSLSGYVFWGGFGPPRERS</sequence>
<keyword evidence="3" id="KW-1185">Reference proteome</keyword>
<dbReference type="PROSITE" id="PS51257">
    <property type="entry name" value="PROKAR_LIPOPROTEIN"/>
    <property type="match status" value="1"/>
</dbReference>
<organism evidence="2 3">
    <name type="scientific">Actinomadura coerulea</name>
    <dbReference type="NCBI Taxonomy" id="46159"/>
    <lineage>
        <taxon>Bacteria</taxon>
        <taxon>Bacillati</taxon>
        <taxon>Actinomycetota</taxon>
        <taxon>Actinomycetes</taxon>
        <taxon>Streptosporangiales</taxon>
        <taxon>Thermomonosporaceae</taxon>
        <taxon>Actinomadura</taxon>
    </lineage>
</organism>
<feature type="domain" description="DUF8175" evidence="1">
    <location>
        <begin position="30"/>
        <end position="215"/>
    </location>
</feature>
<dbReference type="Pfam" id="PF26526">
    <property type="entry name" value="DUF8175"/>
    <property type="match status" value="1"/>
</dbReference>
<evidence type="ECO:0000313" key="3">
    <source>
        <dbReference type="Proteomes" id="UP000546324"/>
    </source>
</evidence>
<name>A0A7X0G5D9_9ACTN</name>
<dbReference type="EMBL" id="JACHMQ010000001">
    <property type="protein sequence ID" value="MBB6399702.1"/>
    <property type="molecule type" value="Genomic_DNA"/>
</dbReference>
<gene>
    <name evidence="2" type="ORF">BKA00_006616</name>
</gene>
<proteinExistence type="predicted"/>
<dbReference type="AlphaFoldDB" id="A0A7X0G5D9"/>
<reference evidence="2 3" key="1">
    <citation type="submission" date="2020-08" db="EMBL/GenBank/DDBJ databases">
        <title>Sequencing the genomes of 1000 actinobacteria strains.</title>
        <authorList>
            <person name="Klenk H.-P."/>
        </authorList>
    </citation>
    <scope>NUCLEOTIDE SEQUENCE [LARGE SCALE GENOMIC DNA]</scope>
    <source>
        <strain evidence="2 3">DSM 43675</strain>
    </source>
</reference>
<evidence type="ECO:0000259" key="1">
    <source>
        <dbReference type="Pfam" id="PF26526"/>
    </source>
</evidence>